<dbReference type="PROSITE" id="PS00623">
    <property type="entry name" value="GMC_OXRED_1"/>
    <property type="match status" value="1"/>
</dbReference>
<comment type="cofactor">
    <cofactor evidence="2">
        <name>FAD</name>
        <dbReference type="ChEBI" id="CHEBI:57692"/>
    </cofactor>
</comment>
<accession>A0AAN7ZC89</accession>
<dbReference type="InterPro" id="IPR007867">
    <property type="entry name" value="GMC_OxRtase_C"/>
</dbReference>
<evidence type="ECO:0000259" key="5">
    <source>
        <dbReference type="PROSITE" id="PS00624"/>
    </source>
</evidence>
<keyword evidence="7" id="KW-1185">Reference proteome</keyword>
<dbReference type="InterPro" id="IPR036188">
    <property type="entry name" value="FAD/NAD-bd_sf"/>
</dbReference>
<evidence type="ECO:0000313" key="6">
    <source>
        <dbReference type="EMBL" id="KAK5638312.1"/>
    </source>
</evidence>
<organism evidence="6 7">
    <name type="scientific">Pyrocoelia pectoralis</name>
    <dbReference type="NCBI Taxonomy" id="417401"/>
    <lineage>
        <taxon>Eukaryota</taxon>
        <taxon>Metazoa</taxon>
        <taxon>Ecdysozoa</taxon>
        <taxon>Arthropoda</taxon>
        <taxon>Hexapoda</taxon>
        <taxon>Insecta</taxon>
        <taxon>Pterygota</taxon>
        <taxon>Neoptera</taxon>
        <taxon>Endopterygota</taxon>
        <taxon>Coleoptera</taxon>
        <taxon>Polyphaga</taxon>
        <taxon>Elateriformia</taxon>
        <taxon>Elateroidea</taxon>
        <taxon>Lampyridae</taxon>
        <taxon>Lampyrinae</taxon>
        <taxon>Pyrocoelia</taxon>
    </lineage>
</organism>
<sequence length="614" mass="68764">MDIASPCSTTLVGHPSHMFISVVNTILTSQCLLSPKNLFTNDCGAQLKDGDEFDFIVVGAGSAGSRVASRLSENPNWKVLLLEAGGYPSPSTEIPATFFGLAKSEEDWSYDIELNSTACLGLKDKKCFCPRGKTLGGSSSINGMLYLRGNRKDYDAWANDGNVGWDYDSVMQHFRRIEDLQGVEDERYGKGGDLKLTSYANPQPIRKGLIEAYNELGYGKYDEEKPMGYFDALTTIWKGTRYSAAKAFLAKAKERKNLYVSINSQVGKILVDEDLSVTGVEVRINDRVVKIRSRKEVILSAGSVNSPQILMNSGIGPETHLKEMGIPVVKNLKVGQNLQDHMLLTGLMYNVDDNAFLPKTPDDVIDDWYQYFRHQTGPISLTSIENFLFFVNPKHKTQYPTVQLYYAMLYKNDLYGGLKIAQHAYNHPDEVIEIQNENNKKSHNVLLIPSISYPKSIGQILLRSSDPYDKPKIFTNYLSDPNGEDIQVFLEGVRFYQNLTRTKAFSSYNPKLVHIDLKNCRKFEPDSDDYWKCSITNMATTVYHLIGTCKMGPKTDPNAVVDPRLRIHGMKGIRVIDASIMPKIISCNTNGPTMMIGEKGASMIYEDWQGSGKL</sequence>
<evidence type="ECO:0000256" key="1">
    <source>
        <dbReference type="ARBA" id="ARBA00010790"/>
    </source>
</evidence>
<dbReference type="PIRSF" id="PIRSF000137">
    <property type="entry name" value="Alcohol_oxidase"/>
    <property type="match status" value="1"/>
</dbReference>
<dbReference type="Pfam" id="PF00732">
    <property type="entry name" value="GMC_oxred_N"/>
    <property type="match status" value="1"/>
</dbReference>
<evidence type="ECO:0000256" key="3">
    <source>
        <dbReference type="RuleBase" id="RU003968"/>
    </source>
</evidence>
<dbReference type="Proteomes" id="UP001329430">
    <property type="component" value="Chromosome 10"/>
</dbReference>
<feature type="domain" description="Glucose-methanol-choline oxidoreductase N-terminal" evidence="5">
    <location>
        <begin position="302"/>
        <end position="316"/>
    </location>
</feature>
<reference evidence="6 7" key="1">
    <citation type="journal article" date="2024" name="Insects">
        <title>An Improved Chromosome-Level Genome Assembly of the Firefly Pyrocoelia pectoralis.</title>
        <authorList>
            <person name="Fu X."/>
            <person name="Meyer-Rochow V.B."/>
            <person name="Ballantyne L."/>
            <person name="Zhu X."/>
        </authorList>
    </citation>
    <scope>NUCLEOTIDE SEQUENCE [LARGE SCALE GENOMIC DNA]</scope>
    <source>
        <strain evidence="6">XCY_ONT2</strain>
    </source>
</reference>
<comment type="similarity">
    <text evidence="1 3">Belongs to the GMC oxidoreductase family.</text>
</comment>
<feature type="binding site" evidence="2">
    <location>
        <position position="266"/>
    </location>
    <ligand>
        <name>FAD</name>
        <dbReference type="ChEBI" id="CHEBI:57692"/>
    </ligand>
</feature>
<dbReference type="PROSITE" id="PS00624">
    <property type="entry name" value="GMC_OXRED_2"/>
    <property type="match status" value="1"/>
</dbReference>
<dbReference type="PANTHER" id="PTHR11552:SF215">
    <property type="entry name" value="FI02019P"/>
    <property type="match status" value="1"/>
</dbReference>
<comment type="caution">
    <text evidence="6">The sequence shown here is derived from an EMBL/GenBank/DDBJ whole genome shotgun (WGS) entry which is preliminary data.</text>
</comment>
<dbReference type="GO" id="GO:0016614">
    <property type="term" value="F:oxidoreductase activity, acting on CH-OH group of donors"/>
    <property type="evidence" value="ECO:0007669"/>
    <property type="project" value="InterPro"/>
</dbReference>
<dbReference type="Pfam" id="PF05199">
    <property type="entry name" value="GMC_oxred_C"/>
    <property type="match status" value="1"/>
</dbReference>
<dbReference type="EMBL" id="JAVRBK010000010">
    <property type="protein sequence ID" value="KAK5638312.1"/>
    <property type="molecule type" value="Genomic_DNA"/>
</dbReference>
<evidence type="ECO:0000313" key="7">
    <source>
        <dbReference type="Proteomes" id="UP001329430"/>
    </source>
</evidence>
<dbReference type="PANTHER" id="PTHR11552">
    <property type="entry name" value="GLUCOSE-METHANOL-CHOLINE GMC OXIDOREDUCTASE"/>
    <property type="match status" value="1"/>
</dbReference>
<feature type="domain" description="Glucose-methanol-choline oxidoreductase N-terminal" evidence="4">
    <location>
        <begin position="132"/>
        <end position="155"/>
    </location>
</feature>
<dbReference type="InterPro" id="IPR012132">
    <property type="entry name" value="GMC_OxRdtase"/>
</dbReference>
<dbReference type="InterPro" id="IPR000172">
    <property type="entry name" value="GMC_OxRdtase_N"/>
</dbReference>
<dbReference type="Gene3D" id="3.50.50.60">
    <property type="entry name" value="FAD/NAD(P)-binding domain"/>
    <property type="match status" value="1"/>
</dbReference>
<dbReference type="GO" id="GO:0050660">
    <property type="term" value="F:flavin adenine dinucleotide binding"/>
    <property type="evidence" value="ECO:0007669"/>
    <property type="project" value="InterPro"/>
</dbReference>
<evidence type="ECO:0000259" key="4">
    <source>
        <dbReference type="PROSITE" id="PS00623"/>
    </source>
</evidence>
<evidence type="ECO:0000256" key="2">
    <source>
        <dbReference type="PIRSR" id="PIRSR000137-2"/>
    </source>
</evidence>
<dbReference type="AlphaFoldDB" id="A0AAN7ZC89"/>
<dbReference type="SUPFAM" id="SSF54373">
    <property type="entry name" value="FAD-linked reductases, C-terminal domain"/>
    <property type="match status" value="1"/>
</dbReference>
<protein>
    <recommendedName>
        <fullName evidence="4 5">Glucose-methanol-choline oxidoreductase N-terminal domain-containing protein</fullName>
    </recommendedName>
</protein>
<keyword evidence="3" id="KW-0285">Flavoprotein</keyword>
<name>A0AAN7ZC89_9COLE</name>
<gene>
    <name evidence="6" type="ORF">RI129_012607</name>
</gene>
<dbReference type="Gene3D" id="3.30.560.10">
    <property type="entry name" value="Glucose Oxidase, domain 3"/>
    <property type="match status" value="1"/>
</dbReference>
<dbReference type="SUPFAM" id="SSF51905">
    <property type="entry name" value="FAD/NAD(P)-binding domain"/>
    <property type="match status" value="1"/>
</dbReference>
<proteinExistence type="inferred from homology"/>
<keyword evidence="2 3" id="KW-0274">FAD</keyword>